<keyword evidence="2" id="KW-1185">Reference proteome</keyword>
<reference evidence="2" key="1">
    <citation type="journal article" date="2022" name="Mol. Ecol. Resour.">
        <title>The genomes of chicory, endive, great burdock and yacon provide insights into Asteraceae palaeo-polyploidization history and plant inulin production.</title>
        <authorList>
            <person name="Fan W."/>
            <person name="Wang S."/>
            <person name="Wang H."/>
            <person name="Wang A."/>
            <person name="Jiang F."/>
            <person name="Liu H."/>
            <person name="Zhao H."/>
            <person name="Xu D."/>
            <person name="Zhang Y."/>
        </authorList>
    </citation>
    <scope>NUCLEOTIDE SEQUENCE [LARGE SCALE GENOMIC DNA]</scope>
    <source>
        <strain evidence="2">cv. Yunnan</strain>
    </source>
</reference>
<comment type="caution">
    <text evidence="1">The sequence shown here is derived from an EMBL/GenBank/DDBJ whole genome shotgun (WGS) entry which is preliminary data.</text>
</comment>
<protein>
    <submittedName>
        <fullName evidence="1">Uncharacterized protein</fullName>
    </submittedName>
</protein>
<dbReference type="Proteomes" id="UP001056120">
    <property type="component" value="Linkage Group LG02"/>
</dbReference>
<gene>
    <name evidence="1" type="ORF">L1987_06753</name>
</gene>
<accession>A0ACB9JZ61</accession>
<organism evidence="1 2">
    <name type="scientific">Smallanthus sonchifolius</name>
    <dbReference type="NCBI Taxonomy" id="185202"/>
    <lineage>
        <taxon>Eukaryota</taxon>
        <taxon>Viridiplantae</taxon>
        <taxon>Streptophyta</taxon>
        <taxon>Embryophyta</taxon>
        <taxon>Tracheophyta</taxon>
        <taxon>Spermatophyta</taxon>
        <taxon>Magnoliopsida</taxon>
        <taxon>eudicotyledons</taxon>
        <taxon>Gunneridae</taxon>
        <taxon>Pentapetalae</taxon>
        <taxon>asterids</taxon>
        <taxon>campanulids</taxon>
        <taxon>Asterales</taxon>
        <taxon>Asteraceae</taxon>
        <taxon>Asteroideae</taxon>
        <taxon>Heliantheae alliance</taxon>
        <taxon>Millerieae</taxon>
        <taxon>Smallanthus</taxon>
    </lineage>
</organism>
<reference evidence="1 2" key="2">
    <citation type="journal article" date="2022" name="Mol. Ecol. Resour.">
        <title>The genomes of chicory, endive, great burdock and yacon provide insights into Asteraceae paleo-polyploidization history and plant inulin production.</title>
        <authorList>
            <person name="Fan W."/>
            <person name="Wang S."/>
            <person name="Wang H."/>
            <person name="Wang A."/>
            <person name="Jiang F."/>
            <person name="Liu H."/>
            <person name="Zhao H."/>
            <person name="Xu D."/>
            <person name="Zhang Y."/>
        </authorList>
    </citation>
    <scope>NUCLEOTIDE SEQUENCE [LARGE SCALE GENOMIC DNA]</scope>
    <source>
        <strain evidence="2">cv. Yunnan</strain>
        <tissue evidence="1">Leaves</tissue>
    </source>
</reference>
<sequence length="173" mass="20028">METSIGARSLLIKSVLGALGTYYMSVFIAPVSVVKRLEQIRSRIFWRGSHGEKKMHWANWNLVLAPKEKGNSVWQRMVKDFRKLHESGIVPFNSIHRQIRCGNETKFWKHIWCQHLCLAEKFPRLFALELDKECLVVDRVAGDAWKWRRDIRGGAELAQLVELSNLLADVSLD</sequence>
<evidence type="ECO:0000313" key="1">
    <source>
        <dbReference type="EMBL" id="KAI3825272.1"/>
    </source>
</evidence>
<dbReference type="EMBL" id="CM042019">
    <property type="protein sequence ID" value="KAI3825272.1"/>
    <property type="molecule type" value="Genomic_DNA"/>
</dbReference>
<proteinExistence type="predicted"/>
<evidence type="ECO:0000313" key="2">
    <source>
        <dbReference type="Proteomes" id="UP001056120"/>
    </source>
</evidence>
<name>A0ACB9JZ61_9ASTR</name>